<dbReference type="AlphaFoldDB" id="A0A8S3TWE4"/>
<dbReference type="Gene3D" id="3.40.50.1110">
    <property type="entry name" value="SGNH hydrolase"/>
    <property type="match status" value="1"/>
</dbReference>
<organism evidence="1 2">
    <name type="scientific">Mytilus edulis</name>
    <name type="common">Blue mussel</name>
    <dbReference type="NCBI Taxonomy" id="6550"/>
    <lineage>
        <taxon>Eukaryota</taxon>
        <taxon>Metazoa</taxon>
        <taxon>Spiralia</taxon>
        <taxon>Lophotrochozoa</taxon>
        <taxon>Mollusca</taxon>
        <taxon>Bivalvia</taxon>
        <taxon>Autobranchia</taxon>
        <taxon>Pteriomorphia</taxon>
        <taxon>Mytilida</taxon>
        <taxon>Mytiloidea</taxon>
        <taxon>Mytilidae</taxon>
        <taxon>Mytilinae</taxon>
        <taxon>Mytilus</taxon>
    </lineage>
</organism>
<protein>
    <recommendedName>
        <fullName evidence="3">Zinc finger PHD-type domain-containing protein</fullName>
    </recommendedName>
</protein>
<dbReference type="InterPro" id="IPR036514">
    <property type="entry name" value="SGNH_hydro_sf"/>
</dbReference>
<keyword evidence="2" id="KW-1185">Reference proteome</keyword>
<accession>A0A8S3TWE4</accession>
<dbReference type="EMBL" id="CAJPWZ010002262">
    <property type="protein sequence ID" value="CAG2234702.1"/>
    <property type="molecule type" value="Genomic_DNA"/>
</dbReference>
<name>A0A8S3TWE4_MYTED</name>
<dbReference type="Proteomes" id="UP000683360">
    <property type="component" value="Unassembled WGS sequence"/>
</dbReference>
<sequence length="584" mass="68327">MTEYKLLKYLREPIVPPPGQRLLTPVVLTDSKGYWVSKHCTIPTENTIKWWFKSGRTSTQGLEWLRSNLDSKIGQLDNISLYIWLGTCDLTTYDGKYIALRSEEQDTIKTLTDNYQHIIELFRNYPGCKLTFLQLPPYSIHAWNKYKQHPELKQFIEQDIKLLKQYTEINEHISNLNRTLGLISPNFASDIYHKVNKKKSDNKRKASDQYNFNLYRDGIHPDTTLARVWLRKITKLVIFDCWRGITAKLDTVSFELFIFACETYFDSCNKTTAKDKTGNKVQYTYQITDSTNLSFTINAYLTKCTLLINGKDAHQFIHQHAQEIHKIMSNTQINGAKINIEMLNQNLAIKLKEALNSLQQNKVIGKNLDKEQEKQNELQQDEKCFKCRRHCRTRSVMCKNNHWVHYKCDKLDEKEIELIEQSEHNYVCKTCTNEEFDSRNNLEQLAILDNNCAINNSELSIADMMLQEEIQCYACNNFEQSVENRCLICDMPFHDNCLDNDTQKCYSCIGLSEQRDLSDKTQQQTHETIPKSIELEPQTTSLNEPEQINISFETTQKIYNLNLDLLSVLFKELKHKLNLQILQI</sequence>
<proteinExistence type="predicted"/>
<gene>
    <name evidence="1" type="ORF">MEDL_47302</name>
</gene>
<dbReference type="SUPFAM" id="SSF57903">
    <property type="entry name" value="FYVE/PHD zinc finger"/>
    <property type="match status" value="1"/>
</dbReference>
<reference evidence="1" key="1">
    <citation type="submission" date="2021-03" db="EMBL/GenBank/DDBJ databases">
        <authorList>
            <person name="Bekaert M."/>
        </authorList>
    </citation>
    <scope>NUCLEOTIDE SEQUENCE</scope>
</reference>
<dbReference type="SUPFAM" id="SSF52266">
    <property type="entry name" value="SGNH hydrolase"/>
    <property type="match status" value="1"/>
</dbReference>
<dbReference type="InterPro" id="IPR011011">
    <property type="entry name" value="Znf_FYVE_PHD"/>
</dbReference>
<evidence type="ECO:0000313" key="1">
    <source>
        <dbReference type="EMBL" id="CAG2234702.1"/>
    </source>
</evidence>
<evidence type="ECO:0000313" key="2">
    <source>
        <dbReference type="Proteomes" id="UP000683360"/>
    </source>
</evidence>
<comment type="caution">
    <text evidence="1">The sequence shown here is derived from an EMBL/GenBank/DDBJ whole genome shotgun (WGS) entry which is preliminary data.</text>
</comment>
<evidence type="ECO:0008006" key="3">
    <source>
        <dbReference type="Google" id="ProtNLM"/>
    </source>
</evidence>